<dbReference type="RefSeq" id="WP_135324710.1">
    <property type="nucleotide sequence ID" value="NZ_CP038469.1"/>
</dbReference>
<keyword evidence="2" id="KW-0805">Transcription regulation</keyword>
<dbReference type="PROSITE" id="PS50931">
    <property type="entry name" value="HTH_LYSR"/>
    <property type="match status" value="1"/>
</dbReference>
<dbReference type="EMBL" id="CP038469">
    <property type="protein sequence ID" value="QBX83043.1"/>
    <property type="molecule type" value="Genomic_DNA"/>
</dbReference>
<keyword evidence="3" id="KW-0238">DNA-binding</keyword>
<protein>
    <submittedName>
        <fullName evidence="6">LysR family transcriptional regulator</fullName>
    </submittedName>
</protein>
<dbReference type="Pfam" id="PF00126">
    <property type="entry name" value="HTH_1"/>
    <property type="match status" value="1"/>
</dbReference>
<organism evidence="6 7">
    <name type="scientific">Citrobacter tructae</name>
    <dbReference type="NCBI Taxonomy" id="2562449"/>
    <lineage>
        <taxon>Bacteria</taxon>
        <taxon>Pseudomonadati</taxon>
        <taxon>Pseudomonadota</taxon>
        <taxon>Gammaproteobacteria</taxon>
        <taxon>Enterobacterales</taxon>
        <taxon>Enterobacteriaceae</taxon>
        <taxon>Citrobacter</taxon>
    </lineage>
</organism>
<sequence>MDLRRFITLKTVVEEGSFLRASQKLCCTQSTVTFHIQQLEQELSVRLFEKIGRRMCLTSEGKRLMPHIHDLTRVMASIRQTAQQDAQPSGDLRVATGETLLAYKMPEVLQRFKQRAPNVRLSLQSLNCYVIRDALLSDDVDLGVFYRVGNDDALEMLPLGEQPLVLVASPVLQHVDFTQQNQHIPSSFIINEPQCIFRQRFESLLRKRQITLENTIELWSIESIKQCVSANLGVSFLPRFTVEKELRSGELIALPFGEDPESITALCAHHAGKVVSPAMRVFMDCIVESFAKHEKMPG</sequence>
<evidence type="ECO:0000259" key="5">
    <source>
        <dbReference type="PROSITE" id="PS50931"/>
    </source>
</evidence>
<dbReference type="Proteomes" id="UP000296284">
    <property type="component" value="Chromosome"/>
</dbReference>
<comment type="similarity">
    <text evidence="1">Belongs to the LysR transcriptional regulatory family.</text>
</comment>
<gene>
    <name evidence="6" type="ORF">E4Z61_22920</name>
</gene>
<dbReference type="Pfam" id="PF03466">
    <property type="entry name" value="LysR_substrate"/>
    <property type="match status" value="1"/>
</dbReference>
<dbReference type="InterPro" id="IPR036388">
    <property type="entry name" value="WH-like_DNA-bd_sf"/>
</dbReference>
<evidence type="ECO:0000256" key="2">
    <source>
        <dbReference type="ARBA" id="ARBA00023015"/>
    </source>
</evidence>
<dbReference type="Gene3D" id="3.40.190.290">
    <property type="match status" value="1"/>
</dbReference>
<dbReference type="InterPro" id="IPR000847">
    <property type="entry name" value="LysR_HTH_N"/>
</dbReference>
<dbReference type="PANTHER" id="PTHR30126">
    <property type="entry name" value="HTH-TYPE TRANSCRIPTIONAL REGULATOR"/>
    <property type="match status" value="1"/>
</dbReference>
<reference evidence="6 7" key="1">
    <citation type="submission" date="2019-03" db="EMBL/GenBank/DDBJ databases">
        <title>Complete genome sequence of Citrobacter sp. SNU WT2 isolated from diseased rainbow trout.</title>
        <authorList>
            <person name="Oh W.T."/>
            <person name="Park S.C."/>
        </authorList>
    </citation>
    <scope>NUCLEOTIDE SEQUENCE [LARGE SCALE GENOMIC DNA]</scope>
    <source>
        <strain evidence="6 7">SNU WT2</strain>
    </source>
</reference>
<dbReference type="SUPFAM" id="SSF46785">
    <property type="entry name" value="Winged helix' DNA-binding domain"/>
    <property type="match status" value="1"/>
</dbReference>
<keyword evidence="7" id="KW-1185">Reference proteome</keyword>
<dbReference type="CDD" id="cd05466">
    <property type="entry name" value="PBP2_LTTR_substrate"/>
    <property type="match status" value="1"/>
</dbReference>
<evidence type="ECO:0000313" key="7">
    <source>
        <dbReference type="Proteomes" id="UP000296284"/>
    </source>
</evidence>
<dbReference type="SUPFAM" id="SSF53850">
    <property type="entry name" value="Periplasmic binding protein-like II"/>
    <property type="match status" value="1"/>
</dbReference>
<dbReference type="InterPro" id="IPR036390">
    <property type="entry name" value="WH_DNA-bd_sf"/>
</dbReference>
<accession>A0ABX5TC46</accession>
<proteinExistence type="inferred from homology"/>
<keyword evidence="4" id="KW-0804">Transcription</keyword>
<evidence type="ECO:0000313" key="6">
    <source>
        <dbReference type="EMBL" id="QBX83043.1"/>
    </source>
</evidence>
<feature type="domain" description="HTH lysR-type" evidence="5">
    <location>
        <begin position="1"/>
        <end position="58"/>
    </location>
</feature>
<name>A0ABX5TC46_9ENTR</name>
<evidence type="ECO:0000256" key="4">
    <source>
        <dbReference type="ARBA" id="ARBA00023163"/>
    </source>
</evidence>
<evidence type="ECO:0000256" key="3">
    <source>
        <dbReference type="ARBA" id="ARBA00023125"/>
    </source>
</evidence>
<dbReference type="Gene3D" id="1.10.10.10">
    <property type="entry name" value="Winged helix-like DNA-binding domain superfamily/Winged helix DNA-binding domain"/>
    <property type="match status" value="1"/>
</dbReference>
<evidence type="ECO:0000256" key="1">
    <source>
        <dbReference type="ARBA" id="ARBA00009437"/>
    </source>
</evidence>
<dbReference type="InterPro" id="IPR005119">
    <property type="entry name" value="LysR_subst-bd"/>
</dbReference>
<dbReference type="PANTHER" id="PTHR30126:SF5">
    <property type="entry name" value="HTH-TYPE TRANSCRIPTIONAL ACTIVATOR CMPR"/>
    <property type="match status" value="1"/>
</dbReference>